<evidence type="ECO:0000259" key="1">
    <source>
        <dbReference type="Pfam" id="PF13460"/>
    </source>
</evidence>
<organism evidence="2 3">
    <name type="scientific">Pseudomonas hunanensis</name>
    <dbReference type="NCBI Taxonomy" id="1247546"/>
    <lineage>
        <taxon>Bacteria</taxon>
        <taxon>Pseudomonadati</taxon>
        <taxon>Pseudomonadota</taxon>
        <taxon>Gammaproteobacteria</taxon>
        <taxon>Pseudomonadales</taxon>
        <taxon>Pseudomonadaceae</taxon>
        <taxon>Pseudomonas</taxon>
    </lineage>
</organism>
<sequence length="203" mass="21632">MPRIALIGASGNAGSCILKELSDRGHTVTAIARNPERIATLPGVTAVQADAQDKAALSKLLAGHDAVVSAAKFGSTDPQTLIEAVRTAGVKRYLVVGGAGSLEVAPGQRVIDLPDFPDAYRPEASRGAAFLDLLKQEKELDWSFLSPSAEFVHGERTGVFRLGKDSLLSNENGSSISFQDYAIALVDEIEQPNHSRQRFTVGY</sequence>
<dbReference type="Pfam" id="PF13460">
    <property type="entry name" value="NAD_binding_10"/>
    <property type="match status" value="1"/>
</dbReference>
<dbReference type="Gene3D" id="3.40.50.720">
    <property type="entry name" value="NAD(P)-binding Rossmann-like Domain"/>
    <property type="match status" value="1"/>
</dbReference>
<dbReference type="EMBL" id="QJRE01000113">
    <property type="protein sequence ID" value="NWL47401.1"/>
    <property type="molecule type" value="Genomic_DNA"/>
</dbReference>
<dbReference type="PANTHER" id="PTHR43355:SF2">
    <property type="entry name" value="FLAVIN REDUCTASE (NADPH)"/>
    <property type="match status" value="1"/>
</dbReference>
<gene>
    <name evidence="2" type="ORF">DM819_16465</name>
</gene>
<dbReference type="InterPro" id="IPR016040">
    <property type="entry name" value="NAD(P)-bd_dom"/>
</dbReference>
<dbReference type="AlphaFoldDB" id="A0ABD6N2D2"/>
<dbReference type="CDD" id="cd05244">
    <property type="entry name" value="BVR-B_like_SDR_a"/>
    <property type="match status" value="1"/>
</dbReference>
<protein>
    <submittedName>
        <fullName evidence="2">3-beta hydroxysteroid dehydrogenase</fullName>
    </submittedName>
</protein>
<proteinExistence type="predicted"/>
<accession>A0ABD6N2D2</accession>
<reference evidence="2 3" key="1">
    <citation type="submission" date="2018-06" db="EMBL/GenBank/DDBJ databases">
        <title>Bacteria isolated from soil of Wuhan.</title>
        <authorList>
            <person name="Xiang W."/>
            <person name="Huang C."/>
        </authorList>
    </citation>
    <scope>NUCLEOTIDE SEQUENCE [LARGE SCALE GENOMIC DNA]</scope>
    <source>
        <strain evidence="3">xwS4</strain>
    </source>
</reference>
<dbReference type="PANTHER" id="PTHR43355">
    <property type="entry name" value="FLAVIN REDUCTASE (NADPH)"/>
    <property type="match status" value="1"/>
</dbReference>
<dbReference type="SUPFAM" id="SSF51735">
    <property type="entry name" value="NAD(P)-binding Rossmann-fold domains"/>
    <property type="match status" value="1"/>
</dbReference>
<comment type="caution">
    <text evidence="2">The sequence shown here is derived from an EMBL/GenBank/DDBJ whole genome shotgun (WGS) entry which is preliminary data.</text>
</comment>
<dbReference type="InterPro" id="IPR036291">
    <property type="entry name" value="NAD(P)-bd_dom_sf"/>
</dbReference>
<dbReference type="Proteomes" id="UP000704738">
    <property type="component" value="Unassembled WGS sequence"/>
</dbReference>
<name>A0ABD6N2D2_9PSED</name>
<dbReference type="RefSeq" id="WP_179053076.1">
    <property type="nucleotide sequence ID" value="NZ_QJRE01000113.1"/>
</dbReference>
<evidence type="ECO:0000313" key="2">
    <source>
        <dbReference type="EMBL" id="NWL47401.1"/>
    </source>
</evidence>
<feature type="domain" description="NAD(P)-binding" evidence="1">
    <location>
        <begin position="8"/>
        <end position="192"/>
    </location>
</feature>
<dbReference type="InterPro" id="IPR051606">
    <property type="entry name" value="Polyketide_Oxido-like"/>
</dbReference>
<evidence type="ECO:0000313" key="3">
    <source>
        <dbReference type="Proteomes" id="UP000704738"/>
    </source>
</evidence>